<comment type="caution">
    <text evidence="1">The sequence shown here is derived from an EMBL/GenBank/DDBJ whole genome shotgun (WGS) entry which is preliminary data.</text>
</comment>
<dbReference type="EMBL" id="SGPJ01000704">
    <property type="protein sequence ID" value="THG93302.1"/>
    <property type="molecule type" value="Genomic_DNA"/>
</dbReference>
<organism evidence="1 2">
    <name type="scientific">Hermanssonia centrifuga</name>
    <dbReference type="NCBI Taxonomy" id="98765"/>
    <lineage>
        <taxon>Eukaryota</taxon>
        <taxon>Fungi</taxon>
        <taxon>Dikarya</taxon>
        <taxon>Basidiomycota</taxon>
        <taxon>Agaricomycotina</taxon>
        <taxon>Agaricomycetes</taxon>
        <taxon>Polyporales</taxon>
        <taxon>Meruliaceae</taxon>
        <taxon>Hermanssonia</taxon>
    </lineage>
</organism>
<name>A0A4V3X988_9APHY</name>
<dbReference type="AlphaFoldDB" id="A0A4V3X988"/>
<proteinExistence type="predicted"/>
<sequence>MADPVGIIAFGLQADDVYQNIKGAPVEIKALREDAVALEGISPKIKEILAKEPDSGRIAVLVSRAQQSTASVEKFIEVVPKVVEGKQKVMKVMKVCRIPQDALMANYQKIRFSLRVQWPGYPSWQDAIRIVDNTQAAVWLTT</sequence>
<protein>
    <submittedName>
        <fullName evidence="1">Uncharacterized protein</fullName>
    </submittedName>
</protein>
<accession>A0A4V3X988</accession>
<keyword evidence="2" id="KW-1185">Reference proteome</keyword>
<gene>
    <name evidence="1" type="ORF">EW026_g7901</name>
</gene>
<dbReference type="Proteomes" id="UP000309038">
    <property type="component" value="Unassembled WGS sequence"/>
</dbReference>
<reference evidence="1 2" key="1">
    <citation type="submission" date="2019-02" db="EMBL/GenBank/DDBJ databases">
        <title>Genome sequencing of the rare red list fungi Phlebia centrifuga.</title>
        <authorList>
            <person name="Buettner E."/>
            <person name="Kellner H."/>
        </authorList>
    </citation>
    <scope>NUCLEOTIDE SEQUENCE [LARGE SCALE GENOMIC DNA]</scope>
    <source>
        <strain evidence="1 2">DSM 108282</strain>
    </source>
</reference>
<evidence type="ECO:0000313" key="1">
    <source>
        <dbReference type="EMBL" id="THG93302.1"/>
    </source>
</evidence>
<evidence type="ECO:0000313" key="2">
    <source>
        <dbReference type="Proteomes" id="UP000309038"/>
    </source>
</evidence>